<organism evidence="2 3">
    <name type="scientific">Elaeis guineensis var. tenera</name>
    <name type="common">Oil palm</name>
    <dbReference type="NCBI Taxonomy" id="51953"/>
    <lineage>
        <taxon>Eukaryota</taxon>
        <taxon>Viridiplantae</taxon>
        <taxon>Streptophyta</taxon>
        <taxon>Embryophyta</taxon>
        <taxon>Tracheophyta</taxon>
        <taxon>Spermatophyta</taxon>
        <taxon>Magnoliopsida</taxon>
        <taxon>Liliopsida</taxon>
        <taxon>Arecaceae</taxon>
        <taxon>Arecoideae</taxon>
        <taxon>Cocoseae</taxon>
        <taxon>Elaeidinae</taxon>
        <taxon>Elaeis</taxon>
    </lineage>
</organism>
<feature type="compositionally biased region" description="Gly residues" evidence="1">
    <location>
        <begin position="40"/>
        <end position="50"/>
    </location>
</feature>
<feature type="region of interest" description="Disordered" evidence="1">
    <location>
        <begin position="100"/>
        <end position="121"/>
    </location>
</feature>
<evidence type="ECO:0000313" key="2">
    <source>
        <dbReference type="Proteomes" id="UP000504607"/>
    </source>
</evidence>
<dbReference type="Proteomes" id="UP000504607">
    <property type="component" value="Chromosome 5"/>
</dbReference>
<reference evidence="3" key="1">
    <citation type="submission" date="2025-08" db="UniProtKB">
        <authorList>
            <consortium name="RefSeq"/>
        </authorList>
    </citation>
    <scope>IDENTIFICATION</scope>
</reference>
<feature type="compositionally biased region" description="Low complexity" evidence="1">
    <location>
        <begin position="1"/>
        <end position="13"/>
    </location>
</feature>
<accession>A0A6I9RC10</accession>
<evidence type="ECO:0000313" key="3">
    <source>
        <dbReference type="RefSeq" id="XP_010920904.1"/>
    </source>
</evidence>
<feature type="region of interest" description="Disordered" evidence="1">
    <location>
        <begin position="340"/>
        <end position="362"/>
    </location>
</feature>
<dbReference type="AlphaFoldDB" id="A0A6I9RC10"/>
<dbReference type="PANTHER" id="PTHR33448">
    <property type="entry name" value="CHLOROPLAST PROTEIN HCF243-RELATED"/>
    <property type="match status" value="1"/>
</dbReference>
<evidence type="ECO:0000256" key="1">
    <source>
        <dbReference type="SAM" id="MobiDB-lite"/>
    </source>
</evidence>
<sequence length="362" mass="39673">MIKSAATAAAPGAVGKGMMVGTSPGRSEKLPAPGLARLLGGAGKSRGRGGAARSSPMFVTRSRSVGRLAEGDARAGAGEEGEPSSPKVTCIGQVRIRNKNKKNRDTTTTLKSKERRPTATATATAVERCRCLQRPLLCGMFAGWRKDSGRRPWRWLWWRQWEFSLRSGKTGRYQQRRSIEKDADLMKPPIEMVGGGGVFESDREEYRNDDDDEEKLENEEEEDETRVFVSSATMTPPKNALLLMRCRSAPHNRAPSLAANRFPVSVSPLPPSESKSSPAEKKMEVGDDEEEKEGRNSSNGSSRDGGEEGEEGSRPLVLTRCKSEPARRAVVPEASYCFWANNGNGRSSLVHEERPPPPPLHR</sequence>
<dbReference type="RefSeq" id="XP_010920904.1">
    <property type="nucleotide sequence ID" value="XM_010922602.3"/>
</dbReference>
<keyword evidence="2" id="KW-1185">Reference proteome</keyword>
<dbReference type="InParanoid" id="A0A6I9RC10"/>
<proteinExistence type="predicted"/>
<feature type="compositionally biased region" description="Low complexity" evidence="1">
    <location>
        <begin position="263"/>
        <end position="277"/>
    </location>
</feature>
<feature type="region of interest" description="Disordered" evidence="1">
    <location>
        <begin position="257"/>
        <end position="327"/>
    </location>
</feature>
<feature type="compositionally biased region" description="Low complexity" evidence="1">
    <location>
        <begin position="30"/>
        <end position="39"/>
    </location>
</feature>
<gene>
    <name evidence="3" type="primary">LOC105044636</name>
</gene>
<dbReference type="KEGG" id="egu:105044636"/>
<name>A0A6I9RC10_ELAGV</name>
<protein>
    <submittedName>
        <fullName evidence="3">Uncharacterized protein LOC105044636</fullName>
    </submittedName>
</protein>
<dbReference type="OrthoDB" id="785861at2759"/>
<dbReference type="PANTHER" id="PTHR33448:SF10">
    <property type="entry name" value="PROTAMINE P1 FAMILY PROTEIN"/>
    <property type="match status" value="1"/>
</dbReference>
<dbReference type="GeneID" id="105044636"/>
<feature type="region of interest" description="Disordered" evidence="1">
    <location>
        <begin position="1"/>
        <end position="87"/>
    </location>
</feature>
<feature type="region of interest" description="Disordered" evidence="1">
    <location>
        <begin position="188"/>
        <end position="233"/>
    </location>
</feature>
<feature type="compositionally biased region" description="Acidic residues" evidence="1">
    <location>
        <begin position="207"/>
        <end position="224"/>
    </location>
</feature>